<sequence>MSGVDFLAVTEGAALLITVAAVLLTVLIWLATRAWRPTVPVLLELLLAAGLLRLSVNDDWRAIAGAAAIVAIRTLVKYAGNSETGLASAAMLNRPAGRVARRQGHPVEGFH</sequence>
<evidence type="ECO:0000256" key="1">
    <source>
        <dbReference type="SAM" id="Phobius"/>
    </source>
</evidence>
<name>A0ABX8EKT4_9ACTN</name>
<keyword evidence="1" id="KW-0812">Transmembrane</keyword>
<dbReference type="Proteomes" id="UP000679307">
    <property type="component" value="Chromosome"/>
</dbReference>
<reference evidence="2 3" key="1">
    <citation type="submission" date="2021-05" db="EMBL/GenBank/DDBJ databases">
        <title>Complete genome of Nocardioides aquaticus KCTC 9944T isolated from meromictic and hypersaline Ekho Lake, Antarctica.</title>
        <authorList>
            <person name="Hwang K."/>
            <person name="Kim K.M."/>
            <person name="Choe H."/>
        </authorList>
    </citation>
    <scope>NUCLEOTIDE SEQUENCE [LARGE SCALE GENOMIC DNA]</scope>
    <source>
        <strain evidence="2 3">KCTC 9944</strain>
    </source>
</reference>
<feature type="transmembrane region" description="Helical" evidence="1">
    <location>
        <begin position="12"/>
        <end position="31"/>
    </location>
</feature>
<dbReference type="Pfam" id="PF07784">
    <property type="entry name" value="DUF1622"/>
    <property type="match status" value="1"/>
</dbReference>
<organism evidence="2 3">
    <name type="scientific">Nocardioides aquaticus</name>
    <dbReference type="NCBI Taxonomy" id="160826"/>
    <lineage>
        <taxon>Bacteria</taxon>
        <taxon>Bacillati</taxon>
        <taxon>Actinomycetota</taxon>
        <taxon>Actinomycetes</taxon>
        <taxon>Propionibacteriales</taxon>
        <taxon>Nocardioidaceae</taxon>
        <taxon>Nocardioides</taxon>
    </lineage>
</organism>
<keyword evidence="1" id="KW-1133">Transmembrane helix</keyword>
<keyword evidence="1" id="KW-0472">Membrane</keyword>
<dbReference type="InterPro" id="IPR012427">
    <property type="entry name" value="DUF1622"/>
</dbReference>
<evidence type="ECO:0008006" key="4">
    <source>
        <dbReference type="Google" id="ProtNLM"/>
    </source>
</evidence>
<dbReference type="EMBL" id="CP075371">
    <property type="protein sequence ID" value="QVT81133.1"/>
    <property type="molecule type" value="Genomic_DNA"/>
</dbReference>
<evidence type="ECO:0000313" key="2">
    <source>
        <dbReference type="EMBL" id="QVT81133.1"/>
    </source>
</evidence>
<evidence type="ECO:0000313" key="3">
    <source>
        <dbReference type="Proteomes" id="UP000679307"/>
    </source>
</evidence>
<proteinExistence type="predicted"/>
<feature type="transmembrane region" description="Helical" evidence="1">
    <location>
        <begin position="38"/>
        <end position="56"/>
    </location>
</feature>
<protein>
    <recommendedName>
        <fullName evidence="4">DUF1622 domain-containing protein</fullName>
    </recommendedName>
</protein>
<accession>A0ABX8EKT4</accession>
<gene>
    <name evidence="2" type="ORF">ENKNEFLB_03541</name>
</gene>
<keyword evidence="3" id="KW-1185">Reference proteome</keyword>